<dbReference type="Pfam" id="PF13340">
    <property type="entry name" value="DUF4096"/>
    <property type="match status" value="1"/>
</dbReference>
<dbReference type="InterPro" id="IPR025161">
    <property type="entry name" value="IS402-like_dom"/>
</dbReference>
<gene>
    <name evidence="2" type="ORF">G3I46_33630</name>
</gene>
<evidence type="ECO:0000313" key="2">
    <source>
        <dbReference type="EMBL" id="NEB21382.1"/>
    </source>
</evidence>
<comment type="caution">
    <text evidence="2">The sequence shown here is derived from an EMBL/GenBank/DDBJ whole genome shotgun (WGS) entry which is preliminary data.</text>
</comment>
<keyword evidence="3" id="KW-1185">Reference proteome</keyword>
<dbReference type="PANTHER" id="PTHR30007">
    <property type="entry name" value="PHP DOMAIN PROTEIN"/>
    <property type="match status" value="1"/>
</dbReference>
<evidence type="ECO:0000259" key="1">
    <source>
        <dbReference type="Pfam" id="PF13340"/>
    </source>
</evidence>
<proteinExistence type="predicted"/>
<reference evidence="2 3" key="1">
    <citation type="submission" date="2020-01" db="EMBL/GenBank/DDBJ databases">
        <title>Insect and environment-associated Actinomycetes.</title>
        <authorList>
            <person name="Currrie C."/>
            <person name="Chevrette M."/>
            <person name="Carlson C."/>
            <person name="Stubbendieck R."/>
            <person name="Wendt-Pienkowski E."/>
        </authorList>
    </citation>
    <scope>NUCLEOTIDE SEQUENCE [LARGE SCALE GENOMIC DNA]</scope>
    <source>
        <strain evidence="2 3">SID14172</strain>
    </source>
</reference>
<accession>A0A6N9V269</accession>
<dbReference type="Proteomes" id="UP000469545">
    <property type="component" value="Unassembled WGS sequence"/>
</dbReference>
<organism evidence="2 3">
    <name type="scientific">Streptomyces coelicoflavus</name>
    <dbReference type="NCBI Taxonomy" id="285562"/>
    <lineage>
        <taxon>Bacteria</taxon>
        <taxon>Bacillati</taxon>
        <taxon>Actinomycetota</taxon>
        <taxon>Actinomycetes</taxon>
        <taxon>Kitasatosporales</taxon>
        <taxon>Streptomycetaceae</taxon>
        <taxon>Streptomyces</taxon>
    </lineage>
</organism>
<protein>
    <submittedName>
        <fullName evidence="2">Transposase</fullName>
    </submittedName>
</protein>
<dbReference type="AlphaFoldDB" id="A0A6N9V269"/>
<evidence type="ECO:0000313" key="3">
    <source>
        <dbReference type="Proteomes" id="UP000469545"/>
    </source>
</evidence>
<dbReference type="EMBL" id="JAAGMB010000783">
    <property type="protein sequence ID" value="NEB21382.1"/>
    <property type="molecule type" value="Genomic_DNA"/>
</dbReference>
<dbReference type="PANTHER" id="PTHR30007:SF0">
    <property type="entry name" value="TRANSPOSASE"/>
    <property type="match status" value="1"/>
</dbReference>
<feature type="domain" description="Insertion element IS402-like" evidence="1">
    <location>
        <begin position="5"/>
        <end position="45"/>
    </location>
</feature>
<name>A0A6N9V269_9ACTN</name>
<sequence length="65" mass="7601">MASPDIVDAIRYLVDNGVKRRALPAVYPPWQTVYYHFAAWRRRGAIGFLRDQLRRQIRTGQGRCP</sequence>